<dbReference type="RefSeq" id="WP_089861774.1">
    <property type="nucleotide sequence ID" value="NZ_FOTI01000022.1"/>
</dbReference>
<dbReference type="SUPFAM" id="SSF161098">
    <property type="entry name" value="MetI-like"/>
    <property type="match status" value="1"/>
</dbReference>
<keyword evidence="9" id="KW-0762">Sugar transport</keyword>
<dbReference type="PANTHER" id="PTHR30193:SF37">
    <property type="entry name" value="INNER MEMBRANE ABC TRANSPORTER PERMEASE PROTEIN YCJO"/>
    <property type="match status" value="1"/>
</dbReference>
<dbReference type="EMBL" id="FOTI01000022">
    <property type="protein sequence ID" value="SFL64629.1"/>
    <property type="molecule type" value="Genomic_DNA"/>
</dbReference>
<accession>A0A1I4JDJ0</accession>
<keyword evidence="2 7" id="KW-0813">Transport</keyword>
<reference evidence="9 10" key="1">
    <citation type="submission" date="2016-10" db="EMBL/GenBank/DDBJ databases">
        <authorList>
            <person name="de Groot N.N."/>
        </authorList>
    </citation>
    <scope>NUCLEOTIDE SEQUENCE [LARGE SCALE GENOMIC DNA]</scope>
    <source>
        <strain evidence="9 10">ATCC 51327</strain>
    </source>
</reference>
<proteinExistence type="inferred from homology"/>
<dbReference type="PANTHER" id="PTHR30193">
    <property type="entry name" value="ABC TRANSPORTER PERMEASE PROTEIN"/>
    <property type="match status" value="1"/>
</dbReference>
<comment type="subcellular location">
    <subcellularLocation>
        <location evidence="1 7">Cell membrane</location>
        <topology evidence="1 7">Multi-pass membrane protein</topology>
    </subcellularLocation>
</comment>
<dbReference type="OrthoDB" id="367897at2"/>
<evidence type="ECO:0000256" key="5">
    <source>
        <dbReference type="ARBA" id="ARBA00022989"/>
    </source>
</evidence>
<comment type="similarity">
    <text evidence="7">Belongs to the binding-protein-dependent transport system permease family.</text>
</comment>
<dbReference type="PROSITE" id="PS50928">
    <property type="entry name" value="ABC_TM1"/>
    <property type="match status" value="1"/>
</dbReference>
<dbReference type="InterPro" id="IPR051393">
    <property type="entry name" value="ABC_transporter_permease"/>
</dbReference>
<dbReference type="AlphaFoldDB" id="A0A1I4JDJ0"/>
<dbReference type="Pfam" id="PF00528">
    <property type="entry name" value="BPD_transp_1"/>
    <property type="match status" value="1"/>
</dbReference>
<keyword evidence="5 7" id="KW-1133">Transmembrane helix</keyword>
<sequence length="295" mass="33597">MTKKLEKIIYNNYFWVAIFLLPNFLGFLIFILLPVLASFGLSFTKWDLLGEINFVGLANYQNLISDSTFWKVLWNTIYYTLGTVPLGIIISLMLAIILNKKIKGVKIFRAVYFLPVISSTVAVAMVWQWIYNPQFGLLNYILSLFNITGPSWLTSTTWAMPAVIITSIWKGLGFNMLLFLAGLQGIPNTYYEAAEIDGAGSWAKFSKITLPLLSPTMFFVIIMSIINSFQVFDQIYIMTGGGPARSTSVLVHYLYQNAFEYFRMGQASPIAYVLFFLVFIVTLVQLRNSKKWVVY</sequence>
<evidence type="ECO:0000256" key="6">
    <source>
        <dbReference type="ARBA" id="ARBA00023136"/>
    </source>
</evidence>
<dbReference type="Gene3D" id="1.10.3720.10">
    <property type="entry name" value="MetI-like"/>
    <property type="match status" value="1"/>
</dbReference>
<protein>
    <submittedName>
        <fullName evidence="9">Multiple sugar transport system permease protein</fullName>
    </submittedName>
</protein>
<keyword evidence="3" id="KW-1003">Cell membrane</keyword>
<organism evidence="9 10">
    <name type="scientific">Halanaerobium salsuginis</name>
    <dbReference type="NCBI Taxonomy" id="29563"/>
    <lineage>
        <taxon>Bacteria</taxon>
        <taxon>Bacillati</taxon>
        <taxon>Bacillota</taxon>
        <taxon>Clostridia</taxon>
        <taxon>Halanaerobiales</taxon>
        <taxon>Halanaerobiaceae</taxon>
        <taxon>Halanaerobium</taxon>
    </lineage>
</organism>
<dbReference type="GO" id="GO:0055085">
    <property type="term" value="P:transmembrane transport"/>
    <property type="evidence" value="ECO:0007669"/>
    <property type="project" value="InterPro"/>
</dbReference>
<feature type="transmembrane region" description="Helical" evidence="7">
    <location>
        <begin position="110"/>
        <end position="130"/>
    </location>
</feature>
<name>A0A1I4JDJ0_9FIRM</name>
<feature type="transmembrane region" description="Helical" evidence="7">
    <location>
        <begin position="158"/>
        <end position="181"/>
    </location>
</feature>
<evidence type="ECO:0000313" key="9">
    <source>
        <dbReference type="EMBL" id="SFL64629.1"/>
    </source>
</evidence>
<evidence type="ECO:0000256" key="3">
    <source>
        <dbReference type="ARBA" id="ARBA00022475"/>
    </source>
</evidence>
<dbReference type="CDD" id="cd06261">
    <property type="entry name" value="TM_PBP2"/>
    <property type="match status" value="1"/>
</dbReference>
<keyword evidence="4 7" id="KW-0812">Transmembrane</keyword>
<evidence type="ECO:0000256" key="4">
    <source>
        <dbReference type="ARBA" id="ARBA00022692"/>
    </source>
</evidence>
<evidence type="ECO:0000256" key="7">
    <source>
        <dbReference type="RuleBase" id="RU363032"/>
    </source>
</evidence>
<dbReference type="STRING" id="29563.SAMN02983006_01679"/>
<keyword evidence="10" id="KW-1185">Reference proteome</keyword>
<feature type="transmembrane region" description="Helical" evidence="7">
    <location>
        <begin position="77"/>
        <end position="98"/>
    </location>
</feature>
<dbReference type="InterPro" id="IPR000515">
    <property type="entry name" value="MetI-like"/>
</dbReference>
<evidence type="ECO:0000256" key="1">
    <source>
        <dbReference type="ARBA" id="ARBA00004651"/>
    </source>
</evidence>
<feature type="transmembrane region" description="Helical" evidence="7">
    <location>
        <begin position="267"/>
        <end position="286"/>
    </location>
</feature>
<evidence type="ECO:0000313" key="10">
    <source>
        <dbReference type="Proteomes" id="UP000199006"/>
    </source>
</evidence>
<evidence type="ECO:0000259" key="8">
    <source>
        <dbReference type="PROSITE" id="PS50928"/>
    </source>
</evidence>
<feature type="domain" description="ABC transmembrane type-1" evidence="8">
    <location>
        <begin position="73"/>
        <end position="285"/>
    </location>
</feature>
<evidence type="ECO:0000256" key="2">
    <source>
        <dbReference type="ARBA" id="ARBA00022448"/>
    </source>
</evidence>
<gene>
    <name evidence="9" type="ORF">SAMN02983006_01679</name>
</gene>
<feature type="transmembrane region" description="Helical" evidence="7">
    <location>
        <begin position="12"/>
        <end position="37"/>
    </location>
</feature>
<dbReference type="InterPro" id="IPR035906">
    <property type="entry name" value="MetI-like_sf"/>
</dbReference>
<keyword evidence="6 7" id="KW-0472">Membrane</keyword>
<dbReference type="GO" id="GO:0005886">
    <property type="term" value="C:plasma membrane"/>
    <property type="evidence" value="ECO:0007669"/>
    <property type="project" value="UniProtKB-SubCell"/>
</dbReference>
<dbReference type="Proteomes" id="UP000199006">
    <property type="component" value="Unassembled WGS sequence"/>
</dbReference>
<feature type="transmembrane region" description="Helical" evidence="7">
    <location>
        <begin position="210"/>
        <end position="229"/>
    </location>
</feature>